<reference evidence="3 4" key="1">
    <citation type="submission" date="2017-12" db="EMBL/GenBank/DDBJ databases">
        <title>Comparative genomics of Botrytis spp.</title>
        <authorList>
            <person name="Valero-Jimenez C.A."/>
            <person name="Tapia P."/>
            <person name="Veloso J."/>
            <person name="Silva-Moreno E."/>
            <person name="Staats M."/>
            <person name="Valdes J.H."/>
            <person name="Van Kan J.A.L."/>
        </authorList>
    </citation>
    <scope>NUCLEOTIDE SEQUENCE [LARGE SCALE GENOMIC DNA]</scope>
    <source>
        <strain evidence="3 4">Bp0003</strain>
    </source>
</reference>
<feature type="compositionally biased region" description="Low complexity" evidence="1">
    <location>
        <begin position="198"/>
        <end position="210"/>
    </location>
</feature>
<dbReference type="InterPro" id="IPR008704">
    <property type="entry name" value="Endonuclease_Zinc-binding_loop"/>
</dbReference>
<accession>A0A4Z1FXQ7</accession>
<dbReference type="GO" id="GO:0004519">
    <property type="term" value="F:endonuclease activity"/>
    <property type="evidence" value="ECO:0007669"/>
    <property type="project" value="InterPro"/>
</dbReference>
<feature type="domain" description="Zinc-binding loop region of homing endonuclease" evidence="2">
    <location>
        <begin position="360"/>
        <end position="410"/>
    </location>
</feature>
<dbReference type="EMBL" id="PQXI01000014">
    <property type="protein sequence ID" value="TGO29496.1"/>
    <property type="molecule type" value="Genomic_DNA"/>
</dbReference>
<evidence type="ECO:0000313" key="4">
    <source>
        <dbReference type="Proteomes" id="UP000297910"/>
    </source>
</evidence>
<organism evidence="3 4">
    <name type="scientific">Botrytis paeoniae</name>
    <dbReference type="NCBI Taxonomy" id="278948"/>
    <lineage>
        <taxon>Eukaryota</taxon>
        <taxon>Fungi</taxon>
        <taxon>Dikarya</taxon>
        <taxon>Ascomycota</taxon>
        <taxon>Pezizomycotina</taxon>
        <taxon>Leotiomycetes</taxon>
        <taxon>Helotiales</taxon>
        <taxon>Sclerotiniaceae</taxon>
        <taxon>Botrytis</taxon>
    </lineage>
</organism>
<sequence>MASLEVSDGRRYRGYMMTPLARVADSIFDYITSENHQTHSSRHLKKQGQILGGILPSDQSPFGRKTTLTGDNRIFIDLTRNSENDSDVPGEETYEDSTSIVRGTQGYHRSPLADISHHTVSINLVVLPTYEDSIVSFPSVSSFRVFEDLCEARLWEARGQDSGTALDVSTLHVSNFAGKFTSVDAIDLSQDSEDETSEQSSLSSESIQSSPLESFQDRSLAFHKITSSCNAGSVTAVLHLADKPDPNSRGNKLECRERKRIIVTSTRRPPHVKKSMQIWLESTDRLLDPFREDSECWFHPAPPPPRITPIGTWRACDNIQKAFSWQDHNGKHSIVLNFGIVSKILFHTMTKRQKDGFVNKKWHLSHLCGNWTCLNPNHTTVEPGIVNISRNSCFSHRGGCSHEPKCMKEKKTNLSAIGIPIYHDEEIMKGADANSSSGEVQGWFMQSFDFDHNSFEHERLLVD</sequence>
<dbReference type="Proteomes" id="UP000297910">
    <property type="component" value="Unassembled WGS sequence"/>
</dbReference>
<dbReference type="AlphaFoldDB" id="A0A4Z1FXQ7"/>
<dbReference type="Gene3D" id="3.90.75.10">
    <property type="entry name" value="Homing Intron 3 (I-ppo) Encoded Endonuclease, Chain A"/>
    <property type="match status" value="1"/>
</dbReference>
<dbReference type="Pfam" id="PF05551">
    <property type="entry name" value="zf-His_Me_endon"/>
    <property type="match status" value="1"/>
</dbReference>
<proteinExistence type="predicted"/>
<dbReference type="InterPro" id="IPR044930">
    <property type="entry name" value="Homing_endonuclease_His-Me"/>
</dbReference>
<comment type="caution">
    <text evidence="3">The sequence shown here is derived from an EMBL/GenBank/DDBJ whole genome shotgun (WGS) entry which is preliminary data.</text>
</comment>
<keyword evidence="4" id="KW-1185">Reference proteome</keyword>
<dbReference type="SUPFAM" id="SSF54060">
    <property type="entry name" value="His-Me finger endonucleases"/>
    <property type="match status" value="1"/>
</dbReference>
<evidence type="ECO:0000259" key="2">
    <source>
        <dbReference type="Pfam" id="PF05551"/>
    </source>
</evidence>
<evidence type="ECO:0000313" key="3">
    <source>
        <dbReference type="EMBL" id="TGO29496.1"/>
    </source>
</evidence>
<dbReference type="InterPro" id="IPR044925">
    <property type="entry name" value="His-Me_finger_sf"/>
</dbReference>
<feature type="region of interest" description="Disordered" evidence="1">
    <location>
        <begin position="189"/>
        <end position="210"/>
    </location>
</feature>
<evidence type="ECO:0000256" key="1">
    <source>
        <dbReference type="SAM" id="MobiDB-lite"/>
    </source>
</evidence>
<protein>
    <recommendedName>
        <fullName evidence="2">Zinc-binding loop region of homing endonuclease domain-containing protein</fullName>
    </recommendedName>
</protein>
<name>A0A4Z1FXQ7_9HELO</name>
<gene>
    <name evidence="3" type="ORF">BPAE_0014g00470</name>
</gene>